<dbReference type="EMBL" id="KZ679258">
    <property type="protein sequence ID" value="PTB43867.1"/>
    <property type="molecule type" value="Genomic_DNA"/>
</dbReference>
<proteinExistence type="predicted"/>
<evidence type="ECO:0000313" key="3">
    <source>
        <dbReference type="Proteomes" id="UP000240493"/>
    </source>
</evidence>
<dbReference type="PANTHER" id="PTHR42037">
    <property type="match status" value="1"/>
</dbReference>
<evidence type="ECO:0000256" key="1">
    <source>
        <dbReference type="SAM" id="MobiDB-lite"/>
    </source>
</evidence>
<reference evidence="2 3" key="1">
    <citation type="submission" date="2016-07" db="EMBL/GenBank/DDBJ databases">
        <title>Multiple horizontal gene transfer events from other fungi enriched the ability of initially mycotrophic Trichoderma (Ascomycota) to feed on dead plant biomass.</title>
        <authorList>
            <consortium name="DOE Joint Genome Institute"/>
            <person name="Aerts A."/>
            <person name="Atanasova L."/>
            <person name="Chenthamara K."/>
            <person name="Zhang J."/>
            <person name="Grujic M."/>
            <person name="Henrissat B."/>
            <person name="Kuo A."/>
            <person name="Salamov A."/>
            <person name="Lipzen A."/>
            <person name="Labutti K."/>
            <person name="Barry K."/>
            <person name="Miao Y."/>
            <person name="Rahimi M.J."/>
            <person name="Shen Q."/>
            <person name="Grigoriev I.V."/>
            <person name="Kubicek C.P."/>
            <person name="Druzhinina I.S."/>
        </authorList>
    </citation>
    <scope>NUCLEOTIDE SEQUENCE [LARGE SCALE GENOMIC DNA]</scope>
    <source>
        <strain evidence="2 3">CBS 433.97</strain>
    </source>
</reference>
<dbReference type="Pfam" id="PF14441">
    <property type="entry name" value="OTT_1508_deam"/>
    <property type="match status" value="1"/>
</dbReference>
<dbReference type="Proteomes" id="UP000240493">
    <property type="component" value="Unassembled WGS sequence"/>
</dbReference>
<dbReference type="OrthoDB" id="3251507at2759"/>
<accession>A0A2T3ZGD7</accession>
<dbReference type="STRING" id="1042311.A0A2T3ZGD7"/>
<feature type="region of interest" description="Disordered" evidence="1">
    <location>
        <begin position="501"/>
        <end position="533"/>
    </location>
</feature>
<keyword evidence="3" id="KW-1185">Reference proteome</keyword>
<dbReference type="PANTHER" id="PTHR42037:SF1">
    <property type="match status" value="1"/>
</dbReference>
<feature type="region of interest" description="Disordered" evidence="1">
    <location>
        <begin position="456"/>
        <end position="485"/>
    </location>
</feature>
<name>A0A2T3ZGD7_TRIA4</name>
<dbReference type="InterPro" id="IPR027796">
    <property type="entry name" value="OTT_1508_deam-like"/>
</dbReference>
<evidence type="ECO:0000313" key="2">
    <source>
        <dbReference type="EMBL" id="PTB43867.1"/>
    </source>
</evidence>
<protein>
    <submittedName>
        <fullName evidence="2">Uncharacterized protein</fullName>
    </submittedName>
</protein>
<organism evidence="2 3">
    <name type="scientific">Trichoderma asperellum (strain ATCC 204424 / CBS 433.97 / NBRC 101777)</name>
    <dbReference type="NCBI Taxonomy" id="1042311"/>
    <lineage>
        <taxon>Eukaryota</taxon>
        <taxon>Fungi</taxon>
        <taxon>Dikarya</taxon>
        <taxon>Ascomycota</taxon>
        <taxon>Pezizomycotina</taxon>
        <taxon>Sordariomycetes</taxon>
        <taxon>Hypocreomycetidae</taxon>
        <taxon>Hypocreales</taxon>
        <taxon>Hypocreaceae</taxon>
        <taxon>Trichoderma</taxon>
    </lineage>
</organism>
<feature type="compositionally biased region" description="Polar residues" evidence="1">
    <location>
        <begin position="456"/>
        <end position="470"/>
    </location>
</feature>
<dbReference type="AlphaFoldDB" id="A0A2T3ZGD7"/>
<sequence length="533" mass="61638">MPPAANNSTSNGQKPIPLRSKFSRRFYEPILLEVALKKIRPTVFQVTQHEPNTMNDNADSAEQTFKSFINRLAQICDNVRGSYGATVTSIAVLEEPEGIHYIIGANNRKKSELKDVEDFVKQLLKIISKPLEQHANTALSVRKEALWHVLRFNKHRIKYYLTNAVNYLEECIEDYNRRHAQAPLASDAIRFRKQLSELKVLLEFEKNHEQNELHESQFFASCEKVFLFIHLNQRLNLGDSISEQAREGQMNSSKPWLELRHFLGRLHSYHLAVETMFRARRIWDRLWDDVNVTAIPSAATVPHPLNKKRPNAHEIMGRMTSAEELLERYRSRAAELQQLGLDEKILEECNTSSQTHMVHAEVLVLDYVLGYLRDTDDAEFWNGWRYIGSSKPTCRLCNYYFMAHPSGVQVRESHNNLYPHWRVPDVFDEKTMTKTENHLHAIIVKTRADAIRSLMSQTSQGRKYDSNSFSEMPPPFGSLRTETPSNSDVISRFSSLKIIAEEDGRGASREREDQEEEDITPLFRGRASVLSRR</sequence>
<feature type="compositionally biased region" description="Basic and acidic residues" evidence="1">
    <location>
        <begin position="501"/>
        <end position="512"/>
    </location>
</feature>
<gene>
    <name evidence="2" type="ORF">M441DRAFT_54995</name>
</gene>